<sequence>MTDRQDDSISDLMQLGVDILPTSTVEQKERPSLMESGKKESSRRYFGAGSWIKKVLGNKKKKSEKSQRGNLTQNDNQQQQQRMHQSLSMLRPDYGSSRKLKTERGPLFKRVSAPSLLPPQQKLAQLHRKWNPAKPPTQEVIVSHDDDENDGDEWTSSSGEANDEDSWDGSSDDGQDDEWDSSSSTSRGSANAEDADEQDDSDDEFETSDDDDDDDWPLKKSKPLEEEPEWSSDDEDDDDNDNTQSSVLSLIEQAVITSVPSDDDLYEAGWAKAWDANRFAYYYYPADGTAYTTWINPLQEKEAEPTEHSLQEEPMTPILEDEEEDEVEDREWKQNKSGIKQKKQLDKNVDSTETTVAEEFSSLEEDQPQPSAVADTHNGNDNDNDLYDAGWAKAWDPNRLAYYYYPADGTPYTTWINPLQEKEDEEEEPTEHSVQEEHTHNDTDEEDKVEEDDTANEPTKPKKKKKKKDRVEDVAEDTVDDGNDKPKRKKKKKKSIVESLDQEEDPSEQSASEEPETAREQTKAKKKKKKKTQKEPLDEEEEPPVEPEVAPELEPKKRKKKKKSPQEPLDEEEPAIEPEAPPETKRRKKKKKKKDQQEPLDEENEEEPPEEPEALLEPNKPKKKKKGHQVQLDEENEEEPPDEPDALLEPKKPKKKKKSQQEPLDEENEEEPPDEPDALLGPKKPKKKKKSQQVPPDEEEPPDEPEAAPEAKKKKKKKQARQEPDVDAQGPDEVLQHDTTKPKKKKKKKKKSRQPTVDEEEPETSSQQDASKRKRKGKKKKKSQVELLEDEDDGEAADIADGGIRKKKKKSKKLDADAPIEHTATIGSDDDVSLLTEPTGLENADLAARSKRRRKKRISRRASQETGHDSLPDESVPLSTLLNEVTSARTRWQTNSDNSTKETTYAQRLVQYMEAMLDSFGQLSDALELMVAYDDSQHEGDSLPNVEDAREALESITCNYAPLLWHLWQAQLKPALVRLWGRSSAGDTDDVLYRAALVVKVLTVQFKDMFFVKCRSPMDIEHNFETKKLVVTLFELLRHDAWALTTASRTDDGDDASEKYQPSTMLQQAWGVELHSEEWHEVYGNADDAQALRRTCFHFLLRESDATNPVISPKSVKMLLEYCEYEAMPEQYAHAMPTKTDEEKRAVAIPKAAKLALKSMRGTPLPREQLVDEIVERVLPSEESQEPGRLTAVIGPAGTGKTSLVAMVLRLSKIRDFYSDGIVWLAAPLAEELPHCRYIMLLRSILQQLGDNAKDILHETAALVSGESETERRCREHEAMIRAKKTMTTYLDQKRVLIVLDDVGEKKDMDWFDFRSEGTDGPVVLFTTRSPASWKDSAGTVDVGASMDEHAAIQLLHQECARTTRLLNGKALELRAKDFSDSVEVKSFVQKCGFHPSVVSLFGRFLSLHSVQSDSDVSSSLKTIDRLLTDAPFNVDDNTLSSRLELCLSSNSSDIPTMILNVCVVAYVEVFFSRRQLLHVGADSISPTVPIEIVELLFESLLAFDEATFKDEAEVLYGDRKNAATLIRTILGALGILSDPSNLESTGLPPRFVREFASSLIDNNASIAQLVSRGAWHRALVTNVMDSEKDRTASVEDGRARYLASRMPLHLIMGEMFIEAGDMLSNRGFVKRRIRCLGLTAAVQVHIQDVEFLLERLVPGPIESRTSSMQYYLQVIQQAYQAMVDAIGKIETGGGVEDQDVSRALVDIGMSFSKWGCHDDSIACWNSSMLASPMTLADRSTVFFNIGTAHASLGEFDEAVASLKECLKLQKLHYGDNDMTCAATAKKIGDTLFASTRFAEALDEYTVALDILVCHGKEKSAHLLVADIEETMGTIYFKRQEYAKALDHYMDALRSLKLCYGKSDPQLSSIYLRLGMCMFDKGAMAEAVDASERSLAFREANSDAENPDILVTKGLLARAKGDKKESIDLLRRSVEALKDDSVERSSNQDEAFILHVLGQLYSEEGKEKKAMKAFEASKSEACRIHGESHVDVAASLCAIAKLHEKQGRFTEATKCLEEARRIQARCLPDSEALEATTRQLAFILQGKEGEI</sequence>
<feature type="compositionally biased region" description="Basic and acidic residues" evidence="4">
    <location>
        <begin position="26"/>
        <end position="43"/>
    </location>
</feature>
<feature type="compositionally biased region" description="Basic and acidic residues" evidence="4">
    <location>
        <begin position="216"/>
        <end position="225"/>
    </location>
</feature>
<feature type="compositionally biased region" description="Acidic residues" evidence="4">
    <location>
        <begin position="443"/>
        <end position="455"/>
    </location>
</feature>
<feature type="compositionally biased region" description="Basic residues" evidence="4">
    <location>
        <begin position="585"/>
        <end position="594"/>
    </location>
</feature>
<proteinExistence type="predicted"/>
<dbReference type="EMBL" id="CAICTM010000154">
    <property type="protein sequence ID" value="CAB9503078.1"/>
    <property type="molecule type" value="Genomic_DNA"/>
</dbReference>
<feature type="compositionally biased region" description="Acidic residues" evidence="4">
    <location>
        <begin position="537"/>
        <end position="551"/>
    </location>
</feature>
<feature type="compositionally biased region" description="Basic and acidic residues" evidence="4">
    <location>
        <begin position="862"/>
        <end position="871"/>
    </location>
</feature>
<evidence type="ECO:0000313" key="7">
    <source>
        <dbReference type="Proteomes" id="UP001153069"/>
    </source>
</evidence>
<dbReference type="InterPro" id="IPR027417">
    <property type="entry name" value="P-loop_NTPase"/>
</dbReference>
<keyword evidence="1" id="KW-0677">Repeat</keyword>
<evidence type="ECO:0000256" key="3">
    <source>
        <dbReference type="PROSITE-ProRule" id="PRU00339"/>
    </source>
</evidence>
<feature type="repeat" description="TPR" evidence="3">
    <location>
        <begin position="1740"/>
        <end position="1773"/>
    </location>
</feature>
<feature type="compositionally biased region" description="Low complexity" evidence="4">
    <location>
        <begin position="181"/>
        <end position="192"/>
    </location>
</feature>
<dbReference type="PANTHER" id="PTHR45641:SF19">
    <property type="entry name" value="NEPHROCYSTIN-3"/>
    <property type="match status" value="1"/>
</dbReference>
<dbReference type="Pfam" id="PF00931">
    <property type="entry name" value="NB-ARC"/>
    <property type="match status" value="1"/>
</dbReference>
<dbReference type="InterPro" id="IPR002182">
    <property type="entry name" value="NB-ARC"/>
</dbReference>
<reference evidence="6" key="1">
    <citation type="submission" date="2020-06" db="EMBL/GenBank/DDBJ databases">
        <authorList>
            <consortium name="Plant Systems Biology data submission"/>
        </authorList>
    </citation>
    <scope>NUCLEOTIDE SEQUENCE</scope>
    <source>
        <strain evidence="6">D6</strain>
    </source>
</reference>
<feature type="compositionally biased region" description="Acidic residues" evidence="4">
    <location>
        <begin position="598"/>
        <end position="614"/>
    </location>
</feature>
<feature type="region of interest" description="Disordered" evidence="4">
    <location>
        <begin position="846"/>
        <end position="878"/>
    </location>
</feature>
<feature type="compositionally biased region" description="Basic residues" evidence="4">
    <location>
        <begin position="772"/>
        <end position="782"/>
    </location>
</feature>
<keyword evidence="2 3" id="KW-0802">TPR repeat</keyword>
<evidence type="ECO:0000256" key="2">
    <source>
        <dbReference type="ARBA" id="ARBA00022803"/>
    </source>
</evidence>
<feature type="domain" description="AAA+ ATPase" evidence="5">
    <location>
        <begin position="1187"/>
        <end position="1357"/>
    </location>
</feature>
<name>A0A9N8H5Y0_9STRA</name>
<dbReference type="Pfam" id="PF13424">
    <property type="entry name" value="TPR_12"/>
    <property type="match status" value="3"/>
</dbReference>
<feature type="compositionally biased region" description="Basic and acidic residues" evidence="4">
    <location>
        <begin position="302"/>
        <end position="311"/>
    </location>
</feature>
<comment type="caution">
    <text evidence="6">The sequence shown here is derived from an EMBL/GenBank/DDBJ whole genome shotgun (WGS) entry which is preliminary data.</text>
</comment>
<dbReference type="SUPFAM" id="SSF48452">
    <property type="entry name" value="TPR-like"/>
    <property type="match status" value="2"/>
</dbReference>
<feature type="compositionally biased region" description="Acidic residues" evidence="4">
    <location>
        <begin position="663"/>
        <end position="677"/>
    </location>
</feature>
<protein>
    <recommendedName>
        <fullName evidence="5">AAA+ ATPase domain-containing protein</fullName>
    </recommendedName>
</protein>
<feature type="compositionally biased region" description="Acidic residues" evidence="4">
    <location>
        <begin position="696"/>
        <end position="707"/>
    </location>
</feature>
<feature type="compositionally biased region" description="Acidic residues" evidence="4">
    <location>
        <begin position="161"/>
        <end position="180"/>
    </location>
</feature>
<dbReference type="Proteomes" id="UP001153069">
    <property type="component" value="Unassembled WGS sequence"/>
</dbReference>
<dbReference type="Gene3D" id="3.40.50.300">
    <property type="entry name" value="P-loop containing nucleotide triphosphate hydrolases"/>
    <property type="match status" value="1"/>
</dbReference>
<accession>A0A9N8H5Y0</accession>
<feature type="compositionally biased region" description="Acidic residues" evidence="4">
    <location>
        <begin position="500"/>
        <end position="515"/>
    </location>
</feature>
<dbReference type="SMART" id="SM00028">
    <property type="entry name" value="TPR"/>
    <property type="match status" value="7"/>
</dbReference>
<feature type="region of interest" description="Disordered" evidence="4">
    <location>
        <begin position="302"/>
        <end position="389"/>
    </location>
</feature>
<evidence type="ECO:0000313" key="6">
    <source>
        <dbReference type="EMBL" id="CAB9503078.1"/>
    </source>
</evidence>
<dbReference type="InterPro" id="IPR003593">
    <property type="entry name" value="AAA+_ATPase"/>
</dbReference>
<dbReference type="PROSITE" id="PS50005">
    <property type="entry name" value="TPR"/>
    <property type="match status" value="1"/>
</dbReference>
<dbReference type="InterPro" id="IPR019734">
    <property type="entry name" value="TPR_rpt"/>
</dbReference>
<feature type="compositionally biased region" description="Acidic residues" evidence="4">
    <location>
        <begin position="226"/>
        <end position="241"/>
    </location>
</feature>
<feature type="compositionally biased region" description="Basic residues" evidence="4">
    <location>
        <begin position="742"/>
        <end position="753"/>
    </location>
</feature>
<feature type="compositionally biased region" description="Acidic residues" evidence="4">
    <location>
        <begin position="193"/>
        <end position="215"/>
    </location>
</feature>
<dbReference type="OrthoDB" id="690341at2759"/>
<feature type="compositionally biased region" description="Acidic residues" evidence="4">
    <location>
        <begin position="632"/>
        <end position="646"/>
    </location>
</feature>
<feature type="region of interest" description="Disordered" evidence="4">
    <location>
        <begin position="404"/>
        <end position="816"/>
    </location>
</feature>
<evidence type="ECO:0000256" key="4">
    <source>
        <dbReference type="SAM" id="MobiDB-lite"/>
    </source>
</evidence>
<dbReference type="GO" id="GO:0043531">
    <property type="term" value="F:ADP binding"/>
    <property type="evidence" value="ECO:0007669"/>
    <property type="project" value="InterPro"/>
</dbReference>
<feature type="compositionally biased region" description="Basic residues" evidence="4">
    <location>
        <begin position="849"/>
        <end position="860"/>
    </location>
</feature>
<dbReference type="Gene3D" id="1.25.40.10">
    <property type="entry name" value="Tetratricopeptide repeat domain"/>
    <property type="match status" value="3"/>
</dbReference>
<evidence type="ECO:0000256" key="1">
    <source>
        <dbReference type="ARBA" id="ARBA00022737"/>
    </source>
</evidence>
<feature type="compositionally biased region" description="Acidic residues" evidence="4">
    <location>
        <begin position="787"/>
        <end position="798"/>
    </location>
</feature>
<evidence type="ECO:0000259" key="5">
    <source>
        <dbReference type="SMART" id="SM00382"/>
    </source>
</evidence>
<dbReference type="SUPFAM" id="SSF52540">
    <property type="entry name" value="P-loop containing nucleoside triphosphate hydrolases"/>
    <property type="match status" value="1"/>
</dbReference>
<organism evidence="6 7">
    <name type="scientific">Seminavis robusta</name>
    <dbReference type="NCBI Taxonomy" id="568900"/>
    <lineage>
        <taxon>Eukaryota</taxon>
        <taxon>Sar</taxon>
        <taxon>Stramenopiles</taxon>
        <taxon>Ochrophyta</taxon>
        <taxon>Bacillariophyta</taxon>
        <taxon>Bacillariophyceae</taxon>
        <taxon>Bacillariophycidae</taxon>
        <taxon>Naviculales</taxon>
        <taxon>Naviculaceae</taxon>
        <taxon>Seminavis</taxon>
    </lineage>
</organism>
<dbReference type="InterPro" id="IPR011990">
    <property type="entry name" value="TPR-like_helical_dom_sf"/>
</dbReference>
<keyword evidence="7" id="KW-1185">Reference proteome</keyword>
<dbReference type="PANTHER" id="PTHR45641">
    <property type="entry name" value="TETRATRICOPEPTIDE REPEAT PROTEIN (AFU_ORTHOLOGUE AFUA_6G03870)"/>
    <property type="match status" value="1"/>
</dbReference>
<feature type="region of interest" description="Disordered" evidence="4">
    <location>
        <begin position="1"/>
        <end position="247"/>
    </location>
</feature>
<feature type="compositionally biased region" description="Basic and acidic residues" evidence="4">
    <location>
        <begin position="430"/>
        <end position="442"/>
    </location>
</feature>
<gene>
    <name evidence="6" type="ORF">SEMRO_155_G070470.2</name>
</gene>
<feature type="compositionally biased region" description="Acidic residues" evidence="4">
    <location>
        <begin position="319"/>
        <end position="329"/>
    </location>
</feature>
<dbReference type="SMART" id="SM00382">
    <property type="entry name" value="AAA"/>
    <property type="match status" value="1"/>
</dbReference>